<feature type="domain" description="Eph LBD" evidence="26">
    <location>
        <begin position="23"/>
        <end position="202"/>
    </location>
</feature>
<feature type="disulfide bond" evidence="19">
    <location>
        <begin position="65"/>
        <end position="184"/>
    </location>
</feature>
<feature type="binding site" evidence="18">
    <location>
        <position position="693"/>
    </location>
    <ligand>
        <name>ATP</name>
        <dbReference type="ChEBI" id="CHEBI:30616"/>
    </ligand>
</feature>
<accession>A0A2D0S9N9</accession>
<dbReference type="PROSITE" id="PS51550">
    <property type="entry name" value="EPH_LBD"/>
    <property type="match status" value="1"/>
</dbReference>
<dbReference type="Proteomes" id="UP000221080">
    <property type="component" value="Chromosome 2"/>
</dbReference>
<feature type="signal peptide" evidence="22">
    <location>
        <begin position="1"/>
        <end position="21"/>
    </location>
</feature>
<dbReference type="GO" id="GO:0005005">
    <property type="term" value="F:transmembrane-ephrin receptor activity"/>
    <property type="evidence" value="ECO:0007669"/>
    <property type="project" value="TreeGrafter"/>
</dbReference>
<keyword evidence="11 21" id="KW-0472">Membrane</keyword>
<sequence length="1048" mass="115489">MELFKALFWILLLKRVNECVSEEVVLLNSKESQAELGWTSYPANGWEEISGVDEKYKPIRTYQVCNVMEPNQNNWLRTGWIGRRGGQRIFVELQFTLRDCNSIPGVAGSCKETFNLLYAEWDRPLGGHDDDEARYSKVDTIAADESFTQGDLGERKMKLNTEVREIGPLTRRGFHLAFQDVGACVAIVSVRVYYKRCRAAVQNLAIFPDTVAEAAFATLVEVRGVCVNNSEPDATDSPPRMHCSAEGEWLVPIGRCSCSAGYEEGHSSCEACPPGTYKMSSQQQECLPCPAHSVAEDDGSVVCVCEEGHFRTLLDSPSAPCTRPPSPPRDLLYTLKQSTLILEWATPTDTGGRGDVSYSVACQRCVSGLREHCEPCGANVGFVPQQSGLSGCTVTVLNLLPNANYTFSVEARNGVSELLPNKRFYAQVNISTSLPASSQVSELRAEKIEQRSVTLAWRESANPNSSRTEYEIKYYEKEQKDQSYSTVKTAATKISVNNLKPGTTYVFLIRTCSSPAPSSLSSSPSSSSSSSLLSSSSSSPSSSSSVPAVPPSPPPLDYGAFSAPLELQTLGELALASSEQSPVVILVVVSVAALIMLLSLGVGLLIWRRHCGYSKANQEGDEELYFQFKIPTRRTYIDPETCEDLLQAVHTFAKELDNSSVKIDRIVHTGDFGEVCRGCLKLPSKRELPVAIKTLRSGCSEKQRRSFLSEAGILGQFDHANIIRLEGVITRGNTMMIVMECMANGALDSFLRKHEGQLSVLQLVDLLSAVASGMKYLTEMGFIHRRLAAHKVLINGSLACKVSGFRPLQEDKLEAVYTTLHGGKSVVLWTAPEAIQYRRYSSASDVWSFGIVMWEVMSFGERPYWDMGSQDVIKAIEDGFRLPAPLNCPTSLHQLMLDCWQKERTERPSFTQIHSALSKTMRSPDNIGSSTLTHRTLASSSISLAERTMADRTMADRTLVERTLAERTLPSFPSLSSVGEWLEAVDMGRYKDNFTAAGYCYLESVARMNVQDVLSLGITSVEHQKQLLSAIQTLRAQVIQMHGRGVQV</sequence>
<evidence type="ECO:0000256" key="7">
    <source>
        <dbReference type="ARBA" id="ARBA00022741"/>
    </source>
</evidence>
<dbReference type="InterPro" id="IPR011641">
    <property type="entry name" value="Tyr-kin_ephrin_A/B_rcpt-like"/>
</dbReference>
<dbReference type="InterPro" id="IPR013783">
    <property type="entry name" value="Ig-like_fold"/>
</dbReference>
<dbReference type="Pfam" id="PF14575">
    <property type="entry name" value="EphA2_TM"/>
    <property type="match status" value="1"/>
</dbReference>
<protein>
    <recommendedName>
        <fullName evidence="17">Ephrin type-A receptor 10</fullName>
        <ecNumber evidence="2">2.7.10.1</ecNumber>
    </recommendedName>
</protein>
<dbReference type="SMART" id="SM00060">
    <property type="entry name" value="FN3"/>
    <property type="match status" value="2"/>
</dbReference>
<evidence type="ECO:0000256" key="6">
    <source>
        <dbReference type="ARBA" id="ARBA00022737"/>
    </source>
</evidence>
<feature type="domain" description="Fibronectin type-III" evidence="25">
    <location>
        <begin position="439"/>
        <end position="535"/>
    </location>
</feature>
<reference evidence="27" key="1">
    <citation type="journal article" date="2016" name="Nat. Commun.">
        <title>The channel catfish genome sequence provides insights into the evolution of scale formation in teleosts.</title>
        <authorList>
            <person name="Liu Z."/>
            <person name="Liu S."/>
            <person name="Yao J."/>
            <person name="Bao L."/>
            <person name="Zhang J."/>
            <person name="Li Y."/>
            <person name="Jiang C."/>
            <person name="Sun L."/>
            <person name="Wang R."/>
            <person name="Zhang Y."/>
            <person name="Zhou T."/>
            <person name="Zeng Q."/>
            <person name="Fu Q."/>
            <person name="Gao S."/>
            <person name="Li N."/>
            <person name="Koren S."/>
            <person name="Jiang Y."/>
            <person name="Zimin A."/>
            <person name="Xu P."/>
            <person name="Phillippy A.M."/>
            <person name="Geng X."/>
            <person name="Song L."/>
            <person name="Sun F."/>
            <person name="Li C."/>
            <person name="Wang X."/>
            <person name="Chen A."/>
            <person name="Jin Y."/>
            <person name="Yuan Z."/>
            <person name="Yang Y."/>
            <person name="Tan S."/>
            <person name="Peatman E."/>
            <person name="Lu J."/>
            <person name="Qin Z."/>
            <person name="Dunham R."/>
            <person name="Li Z."/>
            <person name="Sonstegard T."/>
            <person name="Feng J."/>
            <person name="Danzmann R.G."/>
            <person name="Schroeder S."/>
            <person name="Scheffler B."/>
            <person name="Duke M.V."/>
            <person name="Ballard L."/>
            <person name="Kucuktas H."/>
            <person name="Kaltenboeck L."/>
            <person name="Liu H."/>
            <person name="Armbruster J."/>
            <person name="Xie Y."/>
            <person name="Kirby M.L."/>
            <person name="Tian Y."/>
            <person name="Flanagan M.E."/>
            <person name="Mu W."/>
            <person name="Waldbieser G.C."/>
        </authorList>
    </citation>
    <scope>NUCLEOTIDE SEQUENCE [LARGE SCALE GENOMIC DNA]</scope>
    <source>
        <strain evidence="27">SDA103</strain>
    </source>
</reference>
<dbReference type="InterPro" id="IPR001660">
    <property type="entry name" value="SAM"/>
</dbReference>
<dbReference type="FunFam" id="1.10.510.10:FF:000360">
    <property type="entry name" value="Ephrin type-A receptor 10"/>
    <property type="match status" value="1"/>
</dbReference>
<dbReference type="Gene3D" id="2.60.40.10">
    <property type="entry name" value="Immunoglobulins"/>
    <property type="match status" value="2"/>
</dbReference>
<dbReference type="InterPro" id="IPR016257">
    <property type="entry name" value="Tyr_kinase_ephrin_rcpt"/>
</dbReference>
<comment type="function">
    <text evidence="16">Receptor for members of the ephrin-A family. Binds to EFNA3, EFNA4 and EFNA5.</text>
</comment>
<dbReference type="GO" id="GO:0007411">
    <property type="term" value="P:axon guidance"/>
    <property type="evidence" value="ECO:0007669"/>
    <property type="project" value="TreeGrafter"/>
</dbReference>
<feature type="region of interest" description="Disordered" evidence="20">
    <location>
        <begin position="516"/>
        <end position="551"/>
    </location>
</feature>
<keyword evidence="5 22" id="KW-0732">Signal</keyword>
<keyword evidence="12" id="KW-0829">Tyrosine-protein kinase</keyword>
<dbReference type="InterPro" id="IPR036116">
    <property type="entry name" value="FN3_sf"/>
</dbReference>
<dbReference type="InterPro" id="IPR000719">
    <property type="entry name" value="Prot_kinase_dom"/>
</dbReference>
<organism evidence="27 28">
    <name type="scientific">Ictalurus punctatus</name>
    <name type="common">Channel catfish</name>
    <name type="synonym">Silurus punctatus</name>
    <dbReference type="NCBI Taxonomy" id="7998"/>
    <lineage>
        <taxon>Eukaryota</taxon>
        <taxon>Metazoa</taxon>
        <taxon>Chordata</taxon>
        <taxon>Craniata</taxon>
        <taxon>Vertebrata</taxon>
        <taxon>Euteleostomi</taxon>
        <taxon>Actinopterygii</taxon>
        <taxon>Neopterygii</taxon>
        <taxon>Teleostei</taxon>
        <taxon>Ostariophysi</taxon>
        <taxon>Siluriformes</taxon>
        <taxon>Ictaluridae</taxon>
        <taxon>Ictalurus</taxon>
    </lineage>
</organism>
<evidence type="ECO:0000259" key="23">
    <source>
        <dbReference type="PROSITE" id="PS50011"/>
    </source>
</evidence>
<keyword evidence="3" id="KW-0808">Transferase</keyword>
<dbReference type="PROSITE" id="PS50011">
    <property type="entry name" value="PROTEIN_KINASE_DOM"/>
    <property type="match status" value="1"/>
</dbReference>
<evidence type="ECO:0000256" key="12">
    <source>
        <dbReference type="ARBA" id="ARBA00023137"/>
    </source>
</evidence>
<dbReference type="GeneID" id="108273957"/>
<evidence type="ECO:0000256" key="22">
    <source>
        <dbReference type="SAM" id="SignalP"/>
    </source>
</evidence>
<feature type="disulfide bond" evidence="19">
    <location>
        <begin position="100"/>
        <end position="110"/>
    </location>
</feature>
<evidence type="ECO:0000256" key="5">
    <source>
        <dbReference type="ARBA" id="ARBA00022729"/>
    </source>
</evidence>
<dbReference type="STRING" id="7998.ENSIPUP00000020440"/>
<evidence type="ECO:0000256" key="1">
    <source>
        <dbReference type="ARBA" id="ARBA00004479"/>
    </source>
</evidence>
<evidence type="ECO:0000256" key="11">
    <source>
        <dbReference type="ARBA" id="ARBA00023136"/>
    </source>
</evidence>
<dbReference type="FunFam" id="2.60.40.1770:FF:000001">
    <property type="entry name" value="Ephrin type-A receptor 5"/>
    <property type="match status" value="1"/>
</dbReference>
<dbReference type="SUPFAM" id="SSF49785">
    <property type="entry name" value="Galactose-binding domain-like"/>
    <property type="match status" value="1"/>
</dbReference>
<dbReference type="FunFam" id="2.10.50.10:FF:000001">
    <property type="entry name" value="Ephrin type-A receptor 5"/>
    <property type="match status" value="1"/>
</dbReference>
<dbReference type="Pfam" id="PF07699">
    <property type="entry name" value="Ephrin_rec_like"/>
    <property type="match status" value="1"/>
</dbReference>
<dbReference type="SUPFAM" id="SSF49265">
    <property type="entry name" value="Fibronectin type III"/>
    <property type="match status" value="1"/>
</dbReference>
<dbReference type="SUPFAM" id="SSF47769">
    <property type="entry name" value="SAM/Pointed domain"/>
    <property type="match status" value="1"/>
</dbReference>
<keyword evidence="27" id="KW-1185">Reference proteome</keyword>
<dbReference type="InterPro" id="IPR009030">
    <property type="entry name" value="Growth_fac_rcpt_cys_sf"/>
</dbReference>
<evidence type="ECO:0000313" key="28">
    <source>
        <dbReference type="RefSeq" id="XP_017339161.1"/>
    </source>
</evidence>
<dbReference type="GO" id="GO:0030425">
    <property type="term" value="C:dendrite"/>
    <property type="evidence" value="ECO:0007669"/>
    <property type="project" value="TreeGrafter"/>
</dbReference>
<evidence type="ECO:0000256" key="15">
    <source>
        <dbReference type="ARBA" id="ARBA00051243"/>
    </source>
</evidence>
<dbReference type="InterPro" id="IPR001426">
    <property type="entry name" value="Tyr_kinase_rcpt_V_CS"/>
</dbReference>
<dbReference type="SUPFAM" id="SSF57184">
    <property type="entry name" value="Growth factor receptor domain"/>
    <property type="match status" value="1"/>
</dbReference>
<dbReference type="PIRSF" id="PIRSF000666">
    <property type="entry name" value="TyrPK_ephrin_receptor"/>
    <property type="match status" value="1"/>
</dbReference>
<evidence type="ECO:0000256" key="10">
    <source>
        <dbReference type="ARBA" id="ARBA00022989"/>
    </source>
</evidence>
<evidence type="ECO:0000256" key="3">
    <source>
        <dbReference type="ARBA" id="ARBA00022679"/>
    </source>
</evidence>
<dbReference type="FunFam" id="2.60.120.260:FF:000001">
    <property type="entry name" value="Ephrin type-A receptor 7"/>
    <property type="match status" value="1"/>
</dbReference>
<keyword evidence="9 18" id="KW-0067">ATP-binding</keyword>
<dbReference type="SUPFAM" id="SSF56112">
    <property type="entry name" value="Protein kinase-like (PK-like)"/>
    <property type="match status" value="1"/>
</dbReference>
<dbReference type="PROSITE" id="PS00790">
    <property type="entry name" value="RECEPTOR_TYR_KIN_V_1"/>
    <property type="match status" value="1"/>
</dbReference>
<keyword evidence="4 21" id="KW-0812">Transmembrane</keyword>
<feature type="compositionally biased region" description="Low complexity" evidence="20">
    <location>
        <begin position="516"/>
        <end position="547"/>
    </location>
</feature>
<dbReference type="Pfam" id="PF00041">
    <property type="entry name" value="fn3"/>
    <property type="match status" value="2"/>
</dbReference>
<dbReference type="PANTHER" id="PTHR46877:SF16">
    <property type="entry name" value="EPHRIN TYPE-A RECEPTOR 10"/>
    <property type="match status" value="1"/>
</dbReference>
<dbReference type="EC" id="2.7.10.1" evidence="2"/>
<dbReference type="Gene3D" id="2.60.40.1770">
    <property type="entry name" value="ephrin a2 ectodomain"/>
    <property type="match status" value="1"/>
</dbReference>
<dbReference type="Pfam" id="PF25599">
    <property type="entry name" value="Ephrin_CRD"/>
    <property type="match status" value="1"/>
</dbReference>
<evidence type="ECO:0000256" key="19">
    <source>
        <dbReference type="PIRSR" id="PIRSR000666-3"/>
    </source>
</evidence>
<dbReference type="FunFam" id="2.60.40.10:FF:000059">
    <property type="entry name" value="Ephrin type-A receptor 6"/>
    <property type="match status" value="1"/>
</dbReference>
<keyword evidence="6" id="KW-0677">Repeat</keyword>
<evidence type="ECO:0000256" key="8">
    <source>
        <dbReference type="ARBA" id="ARBA00022777"/>
    </source>
</evidence>
<dbReference type="InterPro" id="IPR001090">
    <property type="entry name" value="Ephrin_rcpt_lig-bd_dom"/>
</dbReference>
<proteinExistence type="predicted"/>
<dbReference type="InterPro" id="IPR013761">
    <property type="entry name" value="SAM/pointed_sf"/>
</dbReference>
<dbReference type="GO" id="GO:0005886">
    <property type="term" value="C:plasma membrane"/>
    <property type="evidence" value="ECO:0007669"/>
    <property type="project" value="InterPro"/>
</dbReference>
<evidence type="ECO:0000256" key="9">
    <source>
        <dbReference type="ARBA" id="ARBA00022840"/>
    </source>
</evidence>
<reference evidence="28" key="2">
    <citation type="submission" date="2025-08" db="UniProtKB">
        <authorList>
            <consortium name="RefSeq"/>
        </authorList>
    </citation>
    <scope>IDENTIFICATION</scope>
    <source>
        <tissue evidence="28">Blood</tissue>
    </source>
</reference>
<dbReference type="Gene3D" id="1.10.510.10">
    <property type="entry name" value="Transferase(Phosphotransferase) domain 1"/>
    <property type="match status" value="1"/>
</dbReference>
<dbReference type="CDD" id="cd00063">
    <property type="entry name" value="FN3"/>
    <property type="match status" value="2"/>
</dbReference>
<feature type="domain" description="Protein kinase" evidence="23">
    <location>
        <begin position="661"/>
        <end position="917"/>
    </location>
</feature>
<evidence type="ECO:0000313" key="27">
    <source>
        <dbReference type="Proteomes" id="UP000221080"/>
    </source>
</evidence>
<dbReference type="Pfam" id="PF01404">
    <property type="entry name" value="Ephrin_lbd"/>
    <property type="match status" value="1"/>
</dbReference>
<dbReference type="SMART" id="SM00615">
    <property type="entry name" value="EPH_lbd"/>
    <property type="match status" value="1"/>
</dbReference>
<evidence type="ECO:0000256" key="20">
    <source>
        <dbReference type="SAM" id="MobiDB-lite"/>
    </source>
</evidence>
<comment type="subcellular location">
    <subcellularLocation>
        <location evidence="1">Membrane</location>
        <topology evidence="1">Single-pass type I membrane protein</topology>
    </subcellularLocation>
</comment>
<dbReference type="PRINTS" id="PR00109">
    <property type="entry name" value="TYRKINASE"/>
</dbReference>
<evidence type="ECO:0000259" key="25">
    <source>
        <dbReference type="PROSITE" id="PS50853"/>
    </source>
</evidence>
<evidence type="ECO:0000256" key="18">
    <source>
        <dbReference type="PIRSR" id="PIRSR000666-2"/>
    </source>
</evidence>
<dbReference type="InterPro" id="IPR003961">
    <property type="entry name" value="FN3_dom"/>
</dbReference>
<evidence type="ECO:0000256" key="4">
    <source>
        <dbReference type="ARBA" id="ARBA00022692"/>
    </source>
</evidence>
<evidence type="ECO:0000256" key="13">
    <source>
        <dbReference type="ARBA" id="ARBA00023170"/>
    </source>
</evidence>
<feature type="domain" description="SAM" evidence="24">
    <location>
        <begin position="973"/>
        <end position="1037"/>
    </location>
</feature>
<dbReference type="SMART" id="SM01411">
    <property type="entry name" value="Ephrin_rec_like"/>
    <property type="match status" value="1"/>
</dbReference>
<dbReference type="FunFam" id="3.30.200.20:FF:000143">
    <property type="entry name" value="Ephrin type-B receptor 6"/>
    <property type="match status" value="1"/>
</dbReference>
<dbReference type="Gene3D" id="2.60.120.260">
    <property type="entry name" value="Galactose-binding domain-like"/>
    <property type="match status" value="1"/>
</dbReference>
<evidence type="ECO:0000256" key="17">
    <source>
        <dbReference type="ARBA" id="ARBA00071280"/>
    </source>
</evidence>
<evidence type="ECO:0000256" key="16">
    <source>
        <dbReference type="ARBA" id="ARBA00054353"/>
    </source>
</evidence>
<dbReference type="InterPro" id="IPR008979">
    <property type="entry name" value="Galactose-bd-like_sf"/>
</dbReference>
<dbReference type="Pfam" id="PF07647">
    <property type="entry name" value="SAM_2"/>
    <property type="match status" value="1"/>
</dbReference>
<dbReference type="PANTHER" id="PTHR46877">
    <property type="entry name" value="EPH RECEPTOR A5"/>
    <property type="match status" value="1"/>
</dbReference>
<comment type="catalytic activity">
    <reaction evidence="15">
        <text>L-tyrosyl-[protein] + ATP = O-phospho-L-tyrosyl-[protein] + ADP + H(+)</text>
        <dbReference type="Rhea" id="RHEA:10596"/>
        <dbReference type="Rhea" id="RHEA-COMP:10136"/>
        <dbReference type="Rhea" id="RHEA-COMP:20101"/>
        <dbReference type="ChEBI" id="CHEBI:15378"/>
        <dbReference type="ChEBI" id="CHEBI:30616"/>
        <dbReference type="ChEBI" id="CHEBI:46858"/>
        <dbReference type="ChEBI" id="CHEBI:61978"/>
        <dbReference type="ChEBI" id="CHEBI:456216"/>
        <dbReference type="EC" id="2.7.10.1"/>
    </reaction>
</comment>
<dbReference type="PROSITE" id="PS00791">
    <property type="entry name" value="RECEPTOR_TYR_KIN_V_2"/>
    <property type="match status" value="1"/>
</dbReference>
<keyword evidence="14" id="KW-0325">Glycoprotein</keyword>
<dbReference type="InterPro" id="IPR011009">
    <property type="entry name" value="Kinase-like_dom_sf"/>
</dbReference>
<dbReference type="InterPro" id="IPR027936">
    <property type="entry name" value="Eph_TM"/>
</dbReference>
<evidence type="ECO:0000256" key="14">
    <source>
        <dbReference type="ARBA" id="ARBA00023180"/>
    </source>
</evidence>
<dbReference type="SMART" id="SM00454">
    <property type="entry name" value="SAM"/>
    <property type="match status" value="1"/>
</dbReference>
<name>A0A2D0S9N9_ICTPU</name>
<keyword evidence="10 21" id="KW-1133">Transmembrane helix</keyword>
<evidence type="ECO:0000259" key="24">
    <source>
        <dbReference type="PROSITE" id="PS50105"/>
    </source>
</evidence>
<keyword evidence="13 28" id="KW-0675">Receptor</keyword>
<dbReference type="OrthoDB" id="4062651at2759"/>
<gene>
    <name evidence="28" type="primary">LOC108273957</name>
</gene>
<dbReference type="PROSITE" id="PS50105">
    <property type="entry name" value="SAM_DOMAIN"/>
    <property type="match status" value="1"/>
</dbReference>
<dbReference type="FunFam" id="1.10.150.50:FF:000066">
    <property type="entry name" value="ephrin type-A receptor 10"/>
    <property type="match status" value="1"/>
</dbReference>
<dbReference type="InterPro" id="IPR050449">
    <property type="entry name" value="Ephrin_rcpt_TKs"/>
</dbReference>
<evidence type="ECO:0000259" key="26">
    <source>
        <dbReference type="PROSITE" id="PS51550"/>
    </source>
</evidence>
<dbReference type="AlphaFoldDB" id="A0A2D0S9N9"/>
<evidence type="ECO:0000256" key="21">
    <source>
        <dbReference type="SAM" id="Phobius"/>
    </source>
</evidence>
<dbReference type="Gene3D" id="3.30.200.20">
    <property type="entry name" value="Phosphorylase Kinase, domain 1"/>
    <property type="match status" value="1"/>
</dbReference>
<dbReference type="GO" id="GO:0005524">
    <property type="term" value="F:ATP binding"/>
    <property type="evidence" value="ECO:0007669"/>
    <property type="project" value="UniProtKB-KW"/>
</dbReference>
<dbReference type="Gene3D" id="1.10.150.50">
    <property type="entry name" value="Transcription Factor, Ets-1"/>
    <property type="match status" value="1"/>
</dbReference>
<dbReference type="InterPro" id="IPR001245">
    <property type="entry name" value="Ser-Thr/Tyr_kinase_cat_dom"/>
</dbReference>
<feature type="transmembrane region" description="Helical" evidence="21">
    <location>
        <begin position="583"/>
        <end position="607"/>
    </location>
</feature>
<keyword evidence="19" id="KW-1015">Disulfide bond</keyword>
<keyword evidence="8" id="KW-0418">Kinase</keyword>
<dbReference type="PROSITE" id="PS50853">
    <property type="entry name" value="FN3"/>
    <property type="match status" value="2"/>
</dbReference>
<feature type="domain" description="Fibronectin type-III" evidence="25">
    <location>
        <begin position="324"/>
        <end position="435"/>
    </location>
</feature>
<evidence type="ECO:0000256" key="2">
    <source>
        <dbReference type="ARBA" id="ARBA00011902"/>
    </source>
</evidence>
<dbReference type="Pfam" id="PF07714">
    <property type="entry name" value="PK_Tyr_Ser-Thr"/>
    <property type="match status" value="1"/>
</dbReference>
<dbReference type="RefSeq" id="XP_017339161.1">
    <property type="nucleotide sequence ID" value="XM_017483672.3"/>
</dbReference>
<keyword evidence="7 18" id="KW-0547">Nucleotide-binding</keyword>
<dbReference type="KEGG" id="ipu:108273957"/>
<feature type="chain" id="PRO_5012632759" description="Ephrin type-A receptor 10" evidence="22">
    <location>
        <begin position="22"/>
        <end position="1048"/>
    </location>
</feature>
<dbReference type="Gene3D" id="2.10.50.10">
    <property type="entry name" value="Tumor Necrosis Factor Receptor, subunit A, domain 2"/>
    <property type="match status" value="1"/>
</dbReference>